<evidence type="ECO:0000313" key="11">
    <source>
        <dbReference type="EMBL" id="MDY8107669.1"/>
    </source>
</evidence>
<comment type="similarity">
    <text evidence="9">Belongs to the TrpF family.</text>
</comment>
<reference evidence="11 12" key="1">
    <citation type="submission" date="2023-12" db="EMBL/GenBank/DDBJ databases">
        <title>Description of Novel Strain Fulvimarina sp. 2208YS6-2-32 isolated from Uroteuthis (Photololigo) edulis.</title>
        <authorList>
            <person name="Park J.-S."/>
        </authorList>
    </citation>
    <scope>NUCLEOTIDE SEQUENCE [LARGE SCALE GENOMIC DNA]</scope>
    <source>
        <strain evidence="11 12">2208YS6-2-32</strain>
    </source>
</reference>
<organism evidence="11 12">
    <name type="scientific">Fulvimarina uroteuthidis</name>
    <dbReference type="NCBI Taxonomy" id="3098149"/>
    <lineage>
        <taxon>Bacteria</taxon>
        <taxon>Pseudomonadati</taxon>
        <taxon>Pseudomonadota</taxon>
        <taxon>Alphaproteobacteria</taxon>
        <taxon>Hyphomicrobiales</taxon>
        <taxon>Aurantimonadaceae</taxon>
        <taxon>Fulvimarina</taxon>
    </lineage>
</organism>
<dbReference type="EC" id="5.3.1.24" evidence="3 9"/>
<evidence type="ECO:0000256" key="7">
    <source>
        <dbReference type="ARBA" id="ARBA00023141"/>
    </source>
</evidence>
<evidence type="ECO:0000256" key="5">
    <source>
        <dbReference type="ARBA" id="ARBA00022605"/>
    </source>
</evidence>
<comment type="catalytic activity">
    <reaction evidence="1 9">
        <text>N-(5-phospho-beta-D-ribosyl)anthranilate = 1-(2-carboxyphenylamino)-1-deoxy-D-ribulose 5-phosphate</text>
        <dbReference type="Rhea" id="RHEA:21540"/>
        <dbReference type="ChEBI" id="CHEBI:18277"/>
        <dbReference type="ChEBI" id="CHEBI:58613"/>
        <dbReference type="EC" id="5.3.1.24"/>
    </reaction>
</comment>
<dbReference type="CDD" id="cd00405">
    <property type="entry name" value="PRAI"/>
    <property type="match status" value="1"/>
</dbReference>
<evidence type="ECO:0000256" key="8">
    <source>
        <dbReference type="ARBA" id="ARBA00023235"/>
    </source>
</evidence>
<dbReference type="EMBL" id="JAXLPB010000001">
    <property type="protein sequence ID" value="MDY8107669.1"/>
    <property type="molecule type" value="Genomic_DNA"/>
</dbReference>
<evidence type="ECO:0000256" key="2">
    <source>
        <dbReference type="ARBA" id="ARBA00004664"/>
    </source>
</evidence>
<dbReference type="Proteomes" id="UP001294412">
    <property type="component" value="Unassembled WGS sequence"/>
</dbReference>
<keyword evidence="12" id="KW-1185">Reference proteome</keyword>
<dbReference type="RefSeq" id="WP_322184884.1">
    <property type="nucleotide sequence ID" value="NZ_JAXLPB010000001.1"/>
</dbReference>
<dbReference type="GO" id="GO:0004640">
    <property type="term" value="F:phosphoribosylanthranilate isomerase activity"/>
    <property type="evidence" value="ECO:0007669"/>
    <property type="project" value="UniProtKB-EC"/>
</dbReference>
<sequence length="225" mass="24595">MSTIDIKICGLSTFEAIDTAIARGSSHVGFVHFDKSPRHVDIAEMAELVDYVQGRAETVIVTVDPDDDLVERFASDVRPDWLQLHGGETPERVRDVRRMAGLKVMKALPVADIEDLDRIEPYMAFADRILLDSRRPKGSNLPGGNGVSFDWRLLAALDPAIPFMLSGGLDAENVEAAVRIAQPSGLDISSGVESAPGIKDIGRLNRFFDAFARIAEPELHGESRS</sequence>
<evidence type="ECO:0000256" key="6">
    <source>
        <dbReference type="ARBA" id="ARBA00022822"/>
    </source>
</evidence>
<evidence type="ECO:0000313" key="12">
    <source>
        <dbReference type="Proteomes" id="UP001294412"/>
    </source>
</evidence>
<dbReference type="Pfam" id="PF00697">
    <property type="entry name" value="PRAI"/>
    <property type="match status" value="1"/>
</dbReference>
<keyword evidence="6 9" id="KW-0822">Tryptophan biosynthesis</keyword>
<comment type="caution">
    <text evidence="11">The sequence shown here is derived from an EMBL/GenBank/DDBJ whole genome shotgun (WGS) entry which is preliminary data.</text>
</comment>
<evidence type="ECO:0000256" key="1">
    <source>
        <dbReference type="ARBA" id="ARBA00001164"/>
    </source>
</evidence>
<evidence type="ECO:0000256" key="3">
    <source>
        <dbReference type="ARBA" id="ARBA00012572"/>
    </source>
</evidence>
<protein>
    <recommendedName>
        <fullName evidence="4 9">N-(5'-phosphoribosyl)anthranilate isomerase</fullName>
        <shortName evidence="9">PRAI</shortName>
        <ecNumber evidence="3 9">5.3.1.24</ecNumber>
    </recommendedName>
</protein>
<comment type="pathway">
    <text evidence="2 9">Amino-acid biosynthesis; L-tryptophan biosynthesis; L-tryptophan from chorismate: step 3/5.</text>
</comment>
<evidence type="ECO:0000256" key="4">
    <source>
        <dbReference type="ARBA" id="ARBA00022272"/>
    </source>
</evidence>
<keyword evidence="7 9" id="KW-0057">Aromatic amino acid biosynthesis</keyword>
<name>A0ABU5HX04_9HYPH</name>
<accession>A0ABU5HX04</accession>
<dbReference type="InterPro" id="IPR011060">
    <property type="entry name" value="RibuloseP-bd_barrel"/>
</dbReference>
<evidence type="ECO:0000259" key="10">
    <source>
        <dbReference type="Pfam" id="PF00697"/>
    </source>
</evidence>
<dbReference type="InterPro" id="IPR001240">
    <property type="entry name" value="PRAI_dom"/>
</dbReference>
<dbReference type="Gene3D" id="3.20.20.70">
    <property type="entry name" value="Aldolase class I"/>
    <property type="match status" value="1"/>
</dbReference>
<proteinExistence type="inferred from homology"/>
<keyword evidence="8 9" id="KW-0413">Isomerase</keyword>
<dbReference type="HAMAP" id="MF_00135">
    <property type="entry name" value="PRAI"/>
    <property type="match status" value="1"/>
</dbReference>
<dbReference type="PANTHER" id="PTHR42894">
    <property type="entry name" value="N-(5'-PHOSPHORIBOSYL)ANTHRANILATE ISOMERASE"/>
    <property type="match status" value="1"/>
</dbReference>
<dbReference type="SUPFAM" id="SSF51366">
    <property type="entry name" value="Ribulose-phoshate binding barrel"/>
    <property type="match status" value="1"/>
</dbReference>
<keyword evidence="5 9" id="KW-0028">Amino-acid biosynthesis</keyword>
<dbReference type="InterPro" id="IPR013785">
    <property type="entry name" value="Aldolase_TIM"/>
</dbReference>
<evidence type="ECO:0000256" key="9">
    <source>
        <dbReference type="HAMAP-Rule" id="MF_00135"/>
    </source>
</evidence>
<dbReference type="PANTHER" id="PTHR42894:SF1">
    <property type="entry name" value="N-(5'-PHOSPHORIBOSYL)ANTHRANILATE ISOMERASE"/>
    <property type="match status" value="1"/>
</dbReference>
<feature type="domain" description="N-(5'phosphoribosyl) anthranilate isomerase (PRAI)" evidence="10">
    <location>
        <begin position="6"/>
        <end position="209"/>
    </location>
</feature>
<dbReference type="InterPro" id="IPR044643">
    <property type="entry name" value="TrpF_fam"/>
</dbReference>
<gene>
    <name evidence="9" type="primary">trpF</name>
    <name evidence="11" type="ORF">U0C82_00710</name>
</gene>
<dbReference type="NCBIfam" id="NF002295">
    <property type="entry name" value="PRK01222.1-1"/>
    <property type="match status" value="1"/>
</dbReference>